<feature type="domain" description="Resolvase/invertase-type recombinase catalytic" evidence="6">
    <location>
        <begin position="2"/>
        <end position="143"/>
    </location>
</feature>
<dbReference type="Gene3D" id="3.40.50.1390">
    <property type="entry name" value="Resolvase, N-terminal catalytic domain"/>
    <property type="match status" value="1"/>
</dbReference>
<comment type="caution">
    <text evidence="7">The sequence shown here is derived from an EMBL/GenBank/DDBJ whole genome shotgun (WGS) entry which is preliminary data.</text>
</comment>
<dbReference type="InterPro" id="IPR006119">
    <property type="entry name" value="Resolv_N"/>
</dbReference>
<proteinExistence type="predicted"/>
<keyword evidence="1" id="KW-0229">DNA integration</keyword>
<evidence type="ECO:0000313" key="7">
    <source>
        <dbReference type="EMBL" id="PML59454.1"/>
    </source>
</evidence>
<dbReference type="PANTHER" id="PTHR30461:SF2">
    <property type="entry name" value="SERINE RECOMBINASE PINE-RELATED"/>
    <property type="match status" value="1"/>
</dbReference>
<dbReference type="GO" id="GO:0003677">
    <property type="term" value="F:DNA binding"/>
    <property type="evidence" value="ECO:0007669"/>
    <property type="project" value="UniProtKB-KW"/>
</dbReference>
<dbReference type="AlphaFoldDB" id="A0A2N7IMK8"/>
<dbReference type="PROSITE" id="PS51736">
    <property type="entry name" value="RECOMBINASES_3"/>
    <property type="match status" value="1"/>
</dbReference>
<gene>
    <name evidence="7" type="ORF">BCT74_02635</name>
</gene>
<evidence type="ECO:0000256" key="3">
    <source>
        <dbReference type="ARBA" id="ARBA00023172"/>
    </source>
</evidence>
<dbReference type="PROSITE" id="PS00398">
    <property type="entry name" value="RECOMBINASES_2"/>
    <property type="match status" value="1"/>
</dbReference>
<evidence type="ECO:0000259" key="6">
    <source>
        <dbReference type="PROSITE" id="PS51736"/>
    </source>
</evidence>
<evidence type="ECO:0000256" key="4">
    <source>
        <dbReference type="PIRSR" id="PIRSR606118-50"/>
    </source>
</evidence>
<accession>A0A2N7IMK8</accession>
<protein>
    <submittedName>
        <fullName evidence="7">Resolvase</fullName>
    </submittedName>
</protein>
<keyword evidence="2" id="KW-0238">DNA-binding</keyword>
<dbReference type="SUPFAM" id="SSF53041">
    <property type="entry name" value="Resolvase-like"/>
    <property type="match status" value="1"/>
</dbReference>
<dbReference type="PANTHER" id="PTHR30461">
    <property type="entry name" value="DNA-INVERTASE FROM LAMBDOID PROPHAGE"/>
    <property type="match status" value="1"/>
</dbReference>
<dbReference type="SMART" id="SM00857">
    <property type="entry name" value="Resolvase"/>
    <property type="match status" value="1"/>
</dbReference>
<dbReference type="InterPro" id="IPR006118">
    <property type="entry name" value="Recombinase_CS"/>
</dbReference>
<sequence>MRTFFYTRVSTSDQTTDNQVTAFESLGYTVEPHRLVSEIVSGSTKALERELFKNLIEQKLEKGDRLVVLKLDRLGRDNIDVQQTVNYILEKGIILVCHDLPVADLTKPEGKMMLQLMSTFAEFERNKIIERTKQGLERAKSQGKKLGRKAGSKHTDDVQRLKAEGKGQSEIARLLDVSRHTVIRNWN</sequence>
<dbReference type="Pfam" id="PF00239">
    <property type="entry name" value="Resolvase"/>
    <property type="match status" value="1"/>
</dbReference>
<feature type="compositionally biased region" description="Basic residues" evidence="5">
    <location>
        <begin position="141"/>
        <end position="152"/>
    </location>
</feature>
<reference evidence="8" key="1">
    <citation type="submission" date="2016-07" db="EMBL/GenBank/DDBJ databases">
        <title>Nontailed viruses are major unrecognized killers of bacteria in the ocean.</title>
        <authorList>
            <person name="Kauffman K."/>
            <person name="Hussain F."/>
            <person name="Yang J."/>
            <person name="Arevalo P."/>
            <person name="Brown J."/>
            <person name="Cutler M."/>
            <person name="Kelly L."/>
            <person name="Polz M.F."/>
        </authorList>
    </citation>
    <scope>NUCLEOTIDE SEQUENCE [LARGE SCALE GENOMIC DNA]</scope>
    <source>
        <strain evidence="8">10N.261.51.B8</strain>
    </source>
</reference>
<evidence type="ECO:0000256" key="1">
    <source>
        <dbReference type="ARBA" id="ARBA00022908"/>
    </source>
</evidence>
<name>A0A2N7IMK8_9VIBR</name>
<organism evidence="7 8">
    <name type="scientific">Vibrio lentus</name>
    <dbReference type="NCBI Taxonomy" id="136468"/>
    <lineage>
        <taxon>Bacteria</taxon>
        <taxon>Pseudomonadati</taxon>
        <taxon>Pseudomonadota</taxon>
        <taxon>Gammaproteobacteria</taxon>
        <taxon>Vibrionales</taxon>
        <taxon>Vibrionaceae</taxon>
        <taxon>Vibrio</taxon>
    </lineage>
</organism>
<feature type="active site" description="O-(5'-phospho-DNA)-serine intermediate" evidence="4">
    <location>
        <position position="10"/>
    </location>
</feature>
<evidence type="ECO:0000256" key="5">
    <source>
        <dbReference type="SAM" id="MobiDB-lite"/>
    </source>
</evidence>
<keyword evidence="3" id="KW-0233">DNA recombination</keyword>
<feature type="region of interest" description="Disordered" evidence="5">
    <location>
        <begin position="136"/>
        <end position="161"/>
    </location>
</feature>
<dbReference type="RefSeq" id="WP_102558413.1">
    <property type="nucleotide sequence ID" value="NZ_MCYL01000002.1"/>
</dbReference>
<dbReference type="CDD" id="cd03768">
    <property type="entry name" value="SR_ResInv"/>
    <property type="match status" value="1"/>
</dbReference>
<dbReference type="InterPro" id="IPR050639">
    <property type="entry name" value="SSR_resolvase"/>
</dbReference>
<dbReference type="GO" id="GO:0000150">
    <property type="term" value="F:DNA strand exchange activity"/>
    <property type="evidence" value="ECO:0007669"/>
    <property type="project" value="InterPro"/>
</dbReference>
<dbReference type="EMBL" id="MCYL01000002">
    <property type="protein sequence ID" value="PML59454.1"/>
    <property type="molecule type" value="Genomic_DNA"/>
</dbReference>
<dbReference type="Proteomes" id="UP000235746">
    <property type="component" value="Unassembled WGS sequence"/>
</dbReference>
<evidence type="ECO:0000256" key="2">
    <source>
        <dbReference type="ARBA" id="ARBA00023125"/>
    </source>
</evidence>
<evidence type="ECO:0000313" key="8">
    <source>
        <dbReference type="Proteomes" id="UP000235746"/>
    </source>
</evidence>
<dbReference type="GO" id="GO:0015074">
    <property type="term" value="P:DNA integration"/>
    <property type="evidence" value="ECO:0007669"/>
    <property type="project" value="UniProtKB-KW"/>
</dbReference>
<dbReference type="InterPro" id="IPR036162">
    <property type="entry name" value="Resolvase-like_N_sf"/>
</dbReference>